<dbReference type="Proteomes" id="UP000660380">
    <property type="component" value="Unassembled WGS sequence"/>
</dbReference>
<sequence length="254" mass="27797">MNQQLSGLNIDIVFATKKQATSTINIDFFSGAGIVDGEIKLASQPVNSKNFSRIELEENIVIVGEPNRIVFSEAMVDKTYEKLVIPAMARKYTQTLPNLEYEAIGINIRGFLSFPDSQDAASRYIASNFLAAGTWQAIGTSPMRASINLVFQLERAPLYLSIAEATVRQADETTTPIVMFSGSFSYTLNGESASEKLAYMHDCIGNWQADFAAFTDIINNHFLAQTATNSFPQLPHIDSDSVVSPDLFAMSGVA</sequence>
<proteinExistence type="predicted"/>
<evidence type="ECO:0000313" key="1">
    <source>
        <dbReference type="EMBL" id="MBD2607982.1"/>
    </source>
</evidence>
<organism evidence="1 2">
    <name type="scientific">Scytonema hofmannii FACHB-248</name>
    <dbReference type="NCBI Taxonomy" id="1842502"/>
    <lineage>
        <taxon>Bacteria</taxon>
        <taxon>Bacillati</taxon>
        <taxon>Cyanobacteriota</taxon>
        <taxon>Cyanophyceae</taxon>
        <taxon>Nostocales</taxon>
        <taxon>Scytonemataceae</taxon>
        <taxon>Scytonema</taxon>
    </lineage>
</organism>
<reference evidence="1 2" key="1">
    <citation type="journal article" date="2020" name="ISME J.">
        <title>Comparative genomics reveals insights into cyanobacterial evolution and habitat adaptation.</title>
        <authorList>
            <person name="Chen M.Y."/>
            <person name="Teng W.K."/>
            <person name="Zhao L."/>
            <person name="Hu C.X."/>
            <person name="Zhou Y.K."/>
            <person name="Han B.P."/>
            <person name="Song L.R."/>
            <person name="Shu W.S."/>
        </authorList>
    </citation>
    <scope>NUCLEOTIDE SEQUENCE [LARGE SCALE GENOMIC DNA]</scope>
    <source>
        <strain evidence="1 2">FACHB-248</strain>
    </source>
</reference>
<gene>
    <name evidence="1" type="ORF">H6G81_26570</name>
</gene>
<name>A0ABR8GWY6_9CYAN</name>
<dbReference type="EMBL" id="JACJTA010000079">
    <property type="protein sequence ID" value="MBD2607982.1"/>
    <property type="molecule type" value="Genomic_DNA"/>
</dbReference>
<accession>A0ABR8GWY6</accession>
<protein>
    <submittedName>
        <fullName evidence="1">Uncharacterized protein</fullName>
    </submittedName>
</protein>
<dbReference type="RefSeq" id="WP_029630991.1">
    <property type="nucleotide sequence ID" value="NZ_JACJTA010000079.1"/>
</dbReference>
<keyword evidence="2" id="KW-1185">Reference proteome</keyword>
<evidence type="ECO:0000313" key="2">
    <source>
        <dbReference type="Proteomes" id="UP000660380"/>
    </source>
</evidence>
<comment type="caution">
    <text evidence="1">The sequence shown here is derived from an EMBL/GenBank/DDBJ whole genome shotgun (WGS) entry which is preliminary data.</text>
</comment>